<dbReference type="eggNOG" id="ENOG5031YDG">
    <property type="taxonomic scope" value="Bacteria"/>
</dbReference>
<reference evidence="2 3" key="1">
    <citation type="submission" date="2012-06" db="EMBL/GenBank/DDBJ databases">
        <title>Complete sequence of chromosome of Mycobacterium chubuense NBB4.</title>
        <authorList>
            <consortium name="US DOE Joint Genome Institute"/>
            <person name="Lucas S."/>
            <person name="Han J."/>
            <person name="Lapidus A."/>
            <person name="Cheng J.-F."/>
            <person name="Goodwin L."/>
            <person name="Pitluck S."/>
            <person name="Peters L."/>
            <person name="Mikhailova N."/>
            <person name="Teshima H."/>
            <person name="Detter J.C."/>
            <person name="Han C."/>
            <person name="Tapia R."/>
            <person name="Land M."/>
            <person name="Hauser L."/>
            <person name="Kyrpides N."/>
            <person name="Ivanova N."/>
            <person name="Pagani I."/>
            <person name="Mattes T."/>
            <person name="Holmes A."/>
            <person name="Rutledge P."/>
            <person name="Paulsen I."/>
            <person name="Coleman N."/>
            <person name="Woyke T."/>
        </authorList>
    </citation>
    <scope>NUCLEOTIDE SEQUENCE [LARGE SCALE GENOMIC DNA]</scope>
    <source>
        <strain evidence="2 3">NBB4</strain>
    </source>
</reference>
<dbReference type="PATRIC" id="fig|710421.3.peg.701"/>
<dbReference type="AlphaFoldDB" id="I4BE13"/>
<gene>
    <name evidence="2" type="ordered locus">Mycch_0702</name>
</gene>
<organism evidence="2 3">
    <name type="scientific">Mycolicibacterium chubuense (strain NBB4)</name>
    <name type="common">Mycobacterium chubuense</name>
    <dbReference type="NCBI Taxonomy" id="710421"/>
    <lineage>
        <taxon>Bacteria</taxon>
        <taxon>Bacillati</taxon>
        <taxon>Actinomycetota</taxon>
        <taxon>Actinomycetes</taxon>
        <taxon>Mycobacteriales</taxon>
        <taxon>Mycobacteriaceae</taxon>
        <taxon>Mycolicibacterium</taxon>
    </lineage>
</organism>
<sequence length="128" mass="13373" precursor="true">MPVLALLLCCVSCSSGAPSQQGATTTTAPPEAVETTLASAVVANLQKGDGVDLHPTDTTAADCPDAGCAQSVTTDSFRIMSFSTTGRAQRYAGTHDSRQIEALVVTFSPNVSAQQRDALWAKITRMVR</sequence>
<dbReference type="KEGG" id="mcb:Mycch_0702"/>
<dbReference type="HOGENOM" id="CLU_1957133_0_0_11"/>
<evidence type="ECO:0000313" key="2">
    <source>
        <dbReference type="EMBL" id="AFM15520.1"/>
    </source>
</evidence>
<protein>
    <submittedName>
        <fullName evidence="2">Uncharacterized protein</fullName>
    </submittedName>
</protein>
<dbReference type="STRING" id="710421.Mycch_0702"/>
<dbReference type="Proteomes" id="UP000006057">
    <property type="component" value="Chromosome"/>
</dbReference>
<accession>I4BE13</accession>
<keyword evidence="3" id="KW-1185">Reference proteome</keyword>
<feature type="signal peptide" evidence="1">
    <location>
        <begin position="1"/>
        <end position="19"/>
    </location>
</feature>
<dbReference type="EMBL" id="CP003053">
    <property type="protein sequence ID" value="AFM15520.1"/>
    <property type="molecule type" value="Genomic_DNA"/>
</dbReference>
<keyword evidence="1" id="KW-0732">Signal</keyword>
<proteinExistence type="predicted"/>
<feature type="chain" id="PRO_5039536441" evidence="1">
    <location>
        <begin position="20"/>
        <end position="128"/>
    </location>
</feature>
<evidence type="ECO:0000256" key="1">
    <source>
        <dbReference type="SAM" id="SignalP"/>
    </source>
</evidence>
<evidence type="ECO:0000313" key="3">
    <source>
        <dbReference type="Proteomes" id="UP000006057"/>
    </source>
</evidence>
<name>I4BE13_MYCCN</name>